<accession>A0A0B7KL06</accession>
<keyword evidence="2" id="KW-0805">Transcription regulation</keyword>
<evidence type="ECO:0000256" key="6">
    <source>
        <dbReference type="SAM" id="MobiDB-lite"/>
    </source>
</evidence>
<evidence type="ECO:0008006" key="8">
    <source>
        <dbReference type="Google" id="ProtNLM"/>
    </source>
</evidence>
<dbReference type="InterPro" id="IPR051089">
    <property type="entry name" value="prtT"/>
</dbReference>
<dbReference type="PANTHER" id="PTHR31845:SF17">
    <property type="entry name" value="ZN(II)2CYS6 TRANSCRIPTION FACTOR (EUROFUNG)"/>
    <property type="match status" value="1"/>
</dbReference>
<gene>
    <name evidence="7" type="ORF">BN869_000012180_1</name>
</gene>
<evidence type="ECO:0000256" key="2">
    <source>
        <dbReference type="ARBA" id="ARBA00023015"/>
    </source>
</evidence>
<dbReference type="AlphaFoldDB" id="A0A0B7KL06"/>
<evidence type="ECO:0000256" key="1">
    <source>
        <dbReference type="ARBA" id="ARBA00004123"/>
    </source>
</evidence>
<evidence type="ECO:0000313" key="7">
    <source>
        <dbReference type="EMBL" id="CEO56122.1"/>
    </source>
</evidence>
<keyword evidence="4" id="KW-0804">Transcription</keyword>
<feature type="compositionally biased region" description="Polar residues" evidence="6">
    <location>
        <begin position="32"/>
        <end position="45"/>
    </location>
</feature>
<keyword evidence="5" id="KW-0539">Nucleus</keyword>
<keyword evidence="3" id="KW-0238">DNA-binding</keyword>
<dbReference type="GO" id="GO:0000976">
    <property type="term" value="F:transcription cis-regulatory region binding"/>
    <property type="evidence" value="ECO:0007669"/>
    <property type="project" value="TreeGrafter"/>
</dbReference>
<comment type="subcellular location">
    <subcellularLocation>
        <location evidence="1">Nucleus</location>
    </subcellularLocation>
</comment>
<name>A0A0B7KL06_BIOOC</name>
<proteinExistence type="predicted"/>
<reference evidence="7" key="1">
    <citation type="submission" date="2015-01" db="EMBL/GenBank/DDBJ databases">
        <authorList>
            <person name="Durling Mikael"/>
        </authorList>
    </citation>
    <scope>NUCLEOTIDE SEQUENCE</scope>
</reference>
<evidence type="ECO:0000256" key="3">
    <source>
        <dbReference type="ARBA" id="ARBA00023125"/>
    </source>
</evidence>
<dbReference type="PANTHER" id="PTHR31845">
    <property type="entry name" value="FINGER DOMAIN PROTEIN, PUTATIVE-RELATED"/>
    <property type="match status" value="1"/>
</dbReference>
<dbReference type="GO" id="GO:0000981">
    <property type="term" value="F:DNA-binding transcription factor activity, RNA polymerase II-specific"/>
    <property type="evidence" value="ECO:0007669"/>
    <property type="project" value="TreeGrafter"/>
</dbReference>
<feature type="region of interest" description="Disordered" evidence="6">
    <location>
        <begin position="21"/>
        <end position="51"/>
    </location>
</feature>
<organism evidence="7">
    <name type="scientific">Bionectria ochroleuca</name>
    <name type="common">Gliocladium roseum</name>
    <dbReference type="NCBI Taxonomy" id="29856"/>
    <lineage>
        <taxon>Eukaryota</taxon>
        <taxon>Fungi</taxon>
        <taxon>Dikarya</taxon>
        <taxon>Ascomycota</taxon>
        <taxon>Pezizomycotina</taxon>
        <taxon>Sordariomycetes</taxon>
        <taxon>Hypocreomycetidae</taxon>
        <taxon>Hypocreales</taxon>
        <taxon>Bionectriaceae</taxon>
        <taxon>Clonostachys</taxon>
    </lineage>
</organism>
<sequence>MGSDVSMILLVLEEEIHPASDTTHVQGRLKSPIQSVHPRNSQPSIVNPDKPHSTILHPSQPLFLVTDHMPMRQPSELTSQDLRAPVSAMHNLSQNEESRHHSSSSTDTTSCTDQTQRKASGILFGRNVKQKDMVSKGIIDHQQARQLFTSFIANATNFLPIFDPILDSFEALRFREPFCFGVILTLACCIDGLLQREECLEEIKALVAGTLFDCPATIGTVQGMMLLVVYAENTWFAIGHALQIAQDLKLDQILPNQQVQNQSGVSENIGQQRRTMRNARVWLALCLIEREVAIGTARSCRIPKIPAADLTYFTHQSLTHPPNMRFASLVEAVQVRDEFLSEITEAGDLQDTGLRRLNHMESKFEEWLQNWDAHHRDYGYDISSFQRTGLRGQKNYALIFLGCATISKISGNRQLSRAVKDSSGTLPRTVDFVMAIALKQLQLILESESYRWHLKWATNYTVLSLTFTCIFALEMSKHRDDLNAPKVLTTVRGIAAILAGYHDPFFYQLIQARLSHHPGASSYMIPEQSSQNQAGVCHNSKTRSAQCETASAAVCSTQFQLPHSSLRQSLLPDMDFTPQSPLSQLLETPDWMLNPSSMLVFDANDWQNNDTSDVNY</sequence>
<evidence type="ECO:0000256" key="4">
    <source>
        <dbReference type="ARBA" id="ARBA00023163"/>
    </source>
</evidence>
<dbReference type="EMBL" id="CDPU01000061">
    <property type="protein sequence ID" value="CEO56122.1"/>
    <property type="molecule type" value="Genomic_DNA"/>
</dbReference>
<evidence type="ECO:0000256" key="5">
    <source>
        <dbReference type="ARBA" id="ARBA00023242"/>
    </source>
</evidence>
<feature type="region of interest" description="Disordered" evidence="6">
    <location>
        <begin position="91"/>
        <end position="114"/>
    </location>
</feature>
<feature type="compositionally biased region" description="Low complexity" evidence="6">
    <location>
        <begin position="103"/>
        <end position="114"/>
    </location>
</feature>
<dbReference type="GO" id="GO:0005634">
    <property type="term" value="C:nucleus"/>
    <property type="evidence" value="ECO:0007669"/>
    <property type="project" value="UniProtKB-SubCell"/>
</dbReference>
<protein>
    <recommendedName>
        <fullName evidence="8">Transcription factor domain-containing protein</fullName>
    </recommendedName>
</protein>
<dbReference type="CDD" id="cd12148">
    <property type="entry name" value="fungal_TF_MHR"/>
    <property type="match status" value="1"/>
</dbReference>